<evidence type="ECO:0000313" key="1">
    <source>
        <dbReference type="EMBL" id="MBW81345.1"/>
    </source>
</evidence>
<dbReference type="AlphaFoldDB" id="A0A2P2IJF6"/>
<organism evidence="1">
    <name type="scientific">Rhizophora mucronata</name>
    <name type="common">Asiatic mangrove</name>
    <dbReference type="NCBI Taxonomy" id="61149"/>
    <lineage>
        <taxon>Eukaryota</taxon>
        <taxon>Viridiplantae</taxon>
        <taxon>Streptophyta</taxon>
        <taxon>Embryophyta</taxon>
        <taxon>Tracheophyta</taxon>
        <taxon>Spermatophyta</taxon>
        <taxon>Magnoliopsida</taxon>
        <taxon>eudicotyledons</taxon>
        <taxon>Gunneridae</taxon>
        <taxon>Pentapetalae</taxon>
        <taxon>rosids</taxon>
        <taxon>fabids</taxon>
        <taxon>Malpighiales</taxon>
        <taxon>Rhizophoraceae</taxon>
        <taxon>Rhizophora</taxon>
    </lineage>
</organism>
<sequence length="39" mass="4782">MSCLEHSKILCLHNVYMGYKQQLRSRYQERGYETDPKFK</sequence>
<protein>
    <submittedName>
        <fullName evidence="1">Uncharacterized protein</fullName>
    </submittedName>
</protein>
<accession>A0A2P2IJF6</accession>
<name>A0A2P2IJF6_RHIMU</name>
<proteinExistence type="predicted"/>
<dbReference type="EMBL" id="GGEC01000862">
    <property type="protein sequence ID" value="MBW81345.1"/>
    <property type="molecule type" value="Transcribed_RNA"/>
</dbReference>
<reference evidence="1" key="1">
    <citation type="submission" date="2018-02" db="EMBL/GenBank/DDBJ databases">
        <title>Rhizophora mucronata_Transcriptome.</title>
        <authorList>
            <person name="Meera S.P."/>
            <person name="Sreeshan A."/>
            <person name="Augustine A."/>
        </authorList>
    </citation>
    <scope>NUCLEOTIDE SEQUENCE</scope>
    <source>
        <tissue evidence="1">Leaf</tissue>
    </source>
</reference>